<keyword evidence="5 8" id="KW-0238">DNA-binding</keyword>
<evidence type="ECO:0000313" key="13">
    <source>
        <dbReference type="Proteomes" id="UP001497480"/>
    </source>
</evidence>
<evidence type="ECO:0000256" key="5">
    <source>
        <dbReference type="ARBA" id="ARBA00023125"/>
    </source>
</evidence>
<keyword evidence="2 8" id="KW-0863">Zinc-finger</keyword>
<proteinExistence type="predicted"/>
<keyword evidence="13" id="KW-1185">Reference proteome</keyword>
<dbReference type="Pfam" id="PF02701">
    <property type="entry name" value="Zn_ribbon_Dof"/>
    <property type="match status" value="1"/>
</dbReference>
<keyword evidence="3 9" id="KW-0862">Zinc</keyword>
<feature type="compositionally biased region" description="Low complexity" evidence="10">
    <location>
        <begin position="72"/>
        <end position="102"/>
    </location>
</feature>
<comment type="subcellular location">
    <subcellularLocation>
        <location evidence="8 9">Nucleus</location>
    </subcellularLocation>
</comment>
<dbReference type="GO" id="GO:0005634">
    <property type="term" value="C:nucleus"/>
    <property type="evidence" value="ECO:0007669"/>
    <property type="project" value="UniProtKB-SubCell"/>
</dbReference>
<evidence type="ECO:0000256" key="3">
    <source>
        <dbReference type="ARBA" id="ARBA00022833"/>
    </source>
</evidence>
<dbReference type="PANTHER" id="PTHR31992:SF141">
    <property type="entry name" value="DOF ZINC FINGER PROTEIN DOF1.4"/>
    <property type="match status" value="1"/>
</dbReference>
<protein>
    <recommendedName>
        <fullName evidence="9">Dof zinc finger protein</fullName>
    </recommendedName>
</protein>
<organism evidence="12 13">
    <name type="scientific">Lupinus luteus</name>
    <name type="common">European yellow lupine</name>
    <dbReference type="NCBI Taxonomy" id="3873"/>
    <lineage>
        <taxon>Eukaryota</taxon>
        <taxon>Viridiplantae</taxon>
        <taxon>Streptophyta</taxon>
        <taxon>Embryophyta</taxon>
        <taxon>Tracheophyta</taxon>
        <taxon>Spermatophyta</taxon>
        <taxon>Magnoliopsida</taxon>
        <taxon>eudicotyledons</taxon>
        <taxon>Gunneridae</taxon>
        <taxon>Pentapetalae</taxon>
        <taxon>rosids</taxon>
        <taxon>fabids</taxon>
        <taxon>Fabales</taxon>
        <taxon>Fabaceae</taxon>
        <taxon>Papilionoideae</taxon>
        <taxon>50 kb inversion clade</taxon>
        <taxon>genistoids sensu lato</taxon>
        <taxon>core genistoids</taxon>
        <taxon>Genisteae</taxon>
        <taxon>Lupinus</taxon>
    </lineage>
</organism>
<evidence type="ECO:0000259" key="11">
    <source>
        <dbReference type="PROSITE" id="PS50884"/>
    </source>
</evidence>
<evidence type="ECO:0000256" key="1">
    <source>
        <dbReference type="ARBA" id="ARBA00022723"/>
    </source>
</evidence>
<evidence type="ECO:0000256" key="9">
    <source>
        <dbReference type="RuleBase" id="RU369094"/>
    </source>
</evidence>
<dbReference type="GO" id="GO:0008270">
    <property type="term" value="F:zinc ion binding"/>
    <property type="evidence" value="ECO:0007669"/>
    <property type="project" value="UniProtKB-KW"/>
</dbReference>
<evidence type="ECO:0000256" key="8">
    <source>
        <dbReference type="PROSITE-ProRule" id="PRU00071"/>
    </source>
</evidence>
<dbReference type="EMBL" id="CAXHTB010000007">
    <property type="protein sequence ID" value="CAL0309329.1"/>
    <property type="molecule type" value="Genomic_DNA"/>
</dbReference>
<keyword evidence="4 9" id="KW-0805">Transcription regulation</keyword>
<evidence type="ECO:0000256" key="2">
    <source>
        <dbReference type="ARBA" id="ARBA00022771"/>
    </source>
</evidence>
<evidence type="ECO:0000256" key="10">
    <source>
        <dbReference type="SAM" id="MobiDB-lite"/>
    </source>
</evidence>
<evidence type="ECO:0000313" key="12">
    <source>
        <dbReference type="EMBL" id="CAL0309329.1"/>
    </source>
</evidence>
<dbReference type="Proteomes" id="UP001497480">
    <property type="component" value="Unassembled WGS sequence"/>
</dbReference>
<comment type="function">
    <text evidence="9">Transcription factor that binds specifically to a 5'-AA[AG]G-3' consensus core sequence.</text>
</comment>
<dbReference type="GO" id="GO:0003700">
    <property type="term" value="F:DNA-binding transcription factor activity"/>
    <property type="evidence" value="ECO:0007669"/>
    <property type="project" value="UniProtKB-UniRule"/>
</dbReference>
<keyword evidence="1 9" id="KW-0479">Metal-binding</keyword>
<sequence>MEKQSDQKQQQVALTCPRCDSSKTKFCYYNNYSLSQPRHFCKACKRYWTRGGTIRNVPVGGGFRKNKRVKRPTTTSSSIHSTSSPSAPSANSNPSSQQPQIHIGSTSTSNHINLLFYGLPSNSSDLNLPFSRFNSSRISSSVYDLHPHLNALGLGLTSSEEDSHTCCRAPIFGCTTCLESSLHFTVKNVEKSFKSNYPGLLDL</sequence>
<keyword evidence="7 8" id="KW-0539">Nucleus</keyword>
<dbReference type="PANTHER" id="PTHR31992">
    <property type="entry name" value="DOF ZINC FINGER PROTEIN DOF1.4-RELATED"/>
    <property type="match status" value="1"/>
</dbReference>
<dbReference type="InterPro" id="IPR045174">
    <property type="entry name" value="Dof"/>
</dbReference>
<dbReference type="PROSITE" id="PS50884">
    <property type="entry name" value="ZF_DOF_2"/>
    <property type="match status" value="1"/>
</dbReference>
<accession>A0AAV1WJX3</accession>
<gene>
    <name evidence="12" type="ORF">LLUT_LOCUS10389</name>
</gene>
<dbReference type="AlphaFoldDB" id="A0AAV1WJX3"/>
<dbReference type="PROSITE" id="PS01361">
    <property type="entry name" value="ZF_DOF_1"/>
    <property type="match status" value="1"/>
</dbReference>
<feature type="domain" description="Dof-type" evidence="11">
    <location>
        <begin position="14"/>
        <end position="68"/>
    </location>
</feature>
<comment type="caution">
    <text evidence="12">The sequence shown here is derived from an EMBL/GenBank/DDBJ whole genome shotgun (WGS) entry which is preliminary data.</text>
</comment>
<evidence type="ECO:0000256" key="4">
    <source>
        <dbReference type="ARBA" id="ARBA00023015"/>
    </source>
</evidence>
<evidence type="ECO:0000256" key="6">
    <source>
        <dbReference type="ARBA" id="ARBA00023163"/>
    </source>
</evidence>
<dbReference type="InterPro" id="IPR003851">
    <property type="entry name" value="Znf_Dof"/>
</dbReference>
<name>A0AAV1WJX3_LUPLU</name>
<evidence type="ECO:0000256" key="7">
    <source>
        <dbReference type="ARBA" id="ARBA00023242"/>
    </source>
</evidence>
<feature type="region of interest" description="Disordered" evidence="10">
    <location>
        <begin position="58"/>
        <end position="104"/>
    </location>
</feature>
<keyword evidence="6 9" id="KW-0804">Transcription</keyword>
<reference evidence="12 13" key="1">
    <citation type="submission" date="2024-03" db="EMBL/GenBank/DDBJ databases">
        <authorList>
            <person name="Martinez-Hernandez J."/>
        </authorList>
    </citation>
    <scope>NUCLEOTIDE SEQUENCE [LARGE SCALE GENOMIC DNA]</scope>
</reference>
<dbReference type="GO" id="GO:0003677">
    <property type="term" value="F:DNA binding"/>
    <property type="evidence" value="ECO:0007669"/>
    <property type="project" value="UniProtKB-UniRule"/>
</dbReference>